<dbReference type="AlphaFoldDB" id="A0A8J3G9F3"/>
<dbReference type="Gene3D" id="2.170.130.10">
    <property type="entry name" value="TonB-dependent receptor, plug domain"/>
    <property type="match status" value="1"/>
</dbReference>
<dbReference type="Gene3D" id="2.60.40.1120">
    <property type="entry name" value="Carboxypeptidase-like, regulatory domain"/>
    <property type="match status" value="1"/>
</dbReference>
<evidence type="ECO:0000313" key="10">
    <source>
        <dbReference type="Proteomes" id="UP000598271"/>
    </source>
</evidence>
<evidence type="ECO:0000256" key="3">
    <source>
        <dbReference type="ARBA" id="ARBA00022452"/>
    </source>
</evidence>
<dbReference type="InterPro" id="IPR012910">
    <property type="entry name" value="Plug_dom"/>
</dbReference>
<evidence type="ECO:0000259" key="8">
    <source>
        <dbReference type="Pfam" id="PF07715"/>
    </source>
</evidence>
<dbReference type="InterPro" id="IPR008969">
    <property type="entry name" value="CarboxyPept-like_regulatory"/>
</dbReference>
<keyword evidence="6 7" id="KW-0998">Cell outer membrane</keyword>
<reference evidence="9 10" key="1">
    <citation type="journal article" date="2014" name="Int. J. Syst. Evol. Microbiol.">
        <title>Complete genome sequence of Corynebacterium casei LMG S-19264T (=DSM 44701T), isolated from a smear-ripened cheese.</title>
        <authorList>
            <consortium name="US DOE Joint Genome Institute (JGI-PGF)"/>
            <person name="Walter F."/>
            <person name="Albersmeier A."/>
            <person name="Kalinowski J."/>
            <person name="Ruckert C."/>
        </authorList>
    </citation>
    <scope>NUCLEOTIDE SEQUENCE [LARGE SCALE GENOMIC DNA]</scope>
    <source>
        <strain evidence="9 10">KCTC 12866</strain>
    </source>
</reference>
<evidence type="ECO:0000256" key="5">
    <source>
        <dbReference type="ARBA" id="ARBA00023136"/>
    </source>
</evidence>
<dbReference type="InterPro" id="IPR036942">
    <property type="entry name" value="Beta-barrel_TonB_sf"/>
</dbReference>
<dbReference type="InterPro" id="IPR037066">
    <property type="entry name" value="Plug_dom_sf"/>
</dbReference>
<feature type="domain" description="TonB-dependent receptor plug" evidence="8">
    <location>
        <begin position="143"/>
        <end position="249"/>
    </location>
</feature>
<dbReference type="SUPFAM" id="SSF49464">
    <property type="entry name" value="Carboxypeptidase regulatory domain-like"/>
    <property type="match status" value="1"/>
</dbReference>
<dbReference type="InterPro" id="IPR023996">
    <property type="entry name" value="TonB-dep_OMP_SusC/RagA"/>
</dbReference>
<keyword evidence="10" id="KW-1185">Reference proteome</keyword>
<dbReference type="InterPro" id="IPR039426">
    <property type="entry name" value="TonB-dep_rcpt-like"/>
</dbReference>
<evidence type="ECO:0000256" key="6">
    <source>
        <dbReference type="ARBA" id="ARBA00023237"/>
    </source>
</evidence>
<comment type="similarity">
    <text evidence="7">Belongs to the TonB-dependent receptor family.</text>
</comment>
<protein>
    <submittedName>
        <fullName evidence="9">SusC/RagA family TonB-linked outer membrane protein</fullName>
    </submittedName>
</protein>
<evidence type="ECO:0000256" key="4">
    <source>
        <dbReference type="ARBA" id="ARBA00022692"/>
    </source>
</evidence>
<accession>A0A8J3G9F3</accession>
<dbReference type="Pfam" id="PF07715">
    <property type="entry name" value="Plug"/>
    <property type="match status" value="1"/>
</dbReference>
<dbReference type="NCBIfam" id="TIGR04056">
    <property type="entry name" value="OMP_RagA_SusC"/>
    <property type="match status" value="1"/>
</dbReference>
<dbReference type="InterPro" id="IPR023997">
    <property type="entry name" value="TonB-dep_OMP_SusC/RagA_CS"/>
</dbReference>
<proteinExistence type="inferred from homology"/>
<dbReference type="PROSITE" id="PS52016">
    <property type="entry name" value="TONB_DEPENDENT_REC_3"/>
    <property type="match status" value="1"/>
</dbReference>
<dbReference type="Proteomes" id="UP000598271">
    <property type="component" value="Unassembled WGS sequence"/>
</dbReference>
<keyword evidence="2 7" id="KW-0813">Transport</keyword>
<dbReference type="Pfam" id="PF13715">
    <property type="entry name" value="CarbopepD_reg_2"/>
    <property type="match status" value="1"/>
</dbReference>
<dbReference type="GO" id="GO:0009279">
    <property type="term" value="C:cell outer membrane"/>
    <property type="evidence" value="ECO:0007669"/>
    <property type="project" value="UniProtKB-SubCell"/>
</dbReference>
<keyword evidence="4 7" id="KW-0812">Transmembrane</keyword>
<keyword evidence="3 7" id="KW-1134">Transmembrane beta strand</keyword>
<dbReference type="SUPFAM" id="SSF56935">
    <property type="entry name" value="Porins"/>
    <property type="match status" value="1"/>
</dbReference>
<dbReference type="NCBIfam" id="TIGR04057">
    <property type="entry name" value="SusC_RagA_signa"/>
    <property type="match status" value="1"/>
</dbReference>
<evidence type="ECO:0000256" key="1">
    <source>
        <dbReference type="ARBA" id="ARBA00004571"/>
    </source>
</evidence>
<keyword evidence="5 7" id="KW-0472">Membrane</keyword>
<name>A0A8J3G9F3_9BACT</name>
<organism evidence="9 10">
    <name type="scientific">Persicitalea jodogahamensis</name>
    <dbReference type="NCBI Taxonomy" id="402147"/>
    <lineage>
        <taxon>Bacteria</taxon>
        <taxon>Pseudomonadati</taxon>
        <taxon>Bacteroidota</taxon>
        <taxon>Cytophagia</taxon>
        <taxon>Cytophagales</taxon>
        <taxon>Spirosomataceae</taxon>
        <taxon>Persicitalea</taxon>
    </lineage>
</organism>
<dbReference type="Gene3D" id="2.40.170.20">
    <property type="entry name" value="TonB-dependent receptor, beta-barrel domain"/>
    <property type="match status" value="1"/>
</dbReference>
<sequence>MNLGTIIARVINRRQVMNSTSTPMKRLGKQKLLFLLLMSTISAGTVFGQRTITGTIRASDDNAPLPLATVMVKETVSGVNADERGQYSIQVAEGQSLIFSFVGYESQEVAVGSQSQIDITLTAEANTLNEAVVIGYGTQSRATLTTAVTKLDNKVLENTTFGNAATAMQGTVSGVRVQTVTGQPGASPRVIVRGGASINNPNGANPLYVVDGVLRSNMDGINPQDIESLQVLKDAASTAIYGARASNGVVIVSLKKGVAGKPRISYSYSVGFSNLREKYDVLSARDYVYYGRLSVAAIGEKHPERLSWLNASHGQGIGNDLTNRTAFTTQYLTPENEYKLNEGWGSIADPLDPSKTIIFADTDWQDVLFRTGVTHENYLSFAGGTEKATFNAGVGYTTIDGIAINTNYKRFTTNLNGRLKVNDKVSVYGGLNFSRFGDNSVYDENFLFERSIATPPTAKYRYEDGSLAPGVSQSLGNPAYHLSRQKNNNQDNNITLSGGVQWEVAPGLIFEPSASLFYTVNENNRFQLSYYNTPTQLIDTRQATGSYAKRNQQQFDATLSYAKSLNDVHNFQIKGGLSYFNRELRSLSAVGRDAATDLIPTLNASATPVSVSSSASTQAIMGFFGRMTYDYNRKYLFTLNARYDGASNLGEQNKWGFFPGVSAGWNVHNEDFWRDNLPVSSLKLRASYGVTGNLGNLSDFQAQGQYSVGERYSGLPAVEYTVIANQNLRWEQSKTLDFGFDAGFLQNRLRLIFDYYQRVTENLITTLALPQETGFSSILTNLGSLENKGVELEVATSLVANEGFNWELSFNASHNQNEILKLPENDNLNNRIGGYEVYDPAQDAYVYKGGLQEGQPTGQLYGYKYLGVYATDEAAAAGPRDELVAGSDKRKFGGDVNWLDVDNNGVIDSRDRVPVGNIYPKWTGGISSSASYKGFSLYARADYMTGHTIYNYVRANMNGQFVGDVNGTTDLLRSWLEQGDQTDIPRYYWADQAAQANYWRGDPRNIDNGRGSSQNYEKGDYLAIREVTLAYNIPVELFRRVGISNLRVNLTGNNLKYFTKYTGLAPEDGGSDRGRYPVPRVLMVGLKASF</sequence>
<evidence type="ECO:0000256" key="2">
    <source>
        <dbReference type="ARBA" id="ARBA00022448"/>
    </source>
</evidence>
<comment type="caution">
    <text evidence="9">The sequence shown here is derived from an EMBL/GenBank/DDBJ whole genome shotgun (WGS) entry which is preliminary data.</text>
</comment>
<dbReference type="EMBL" id="BMXF01000002">
    <property type="protein sequence ID" value="GHB74100.1"/>
    <property type="molecule type" value="Genomic_DNA"/>
</dbReference>
<evidence type="ECO:0000313" key="9">
    <source>
        <dbReference type="EMBL" id="GHB74100.1"/>
    </source>
</evidence>
<gene>
    <name evidence="9" type="ORF">GCM10007390_30490</name>
</gene>
<evidence type="ECO:0000256" key="7">
    <source>
        <dbReference type="PROSITE-ProRule" id="PRU01360"/>
    </source>
</evidence>
<comment type="subcellular location">
    <subcellularLocation>
        <location evidence="1 7">Cell outer membrane</location>
        <topology evidence="1 7">Multi-pass membrane protein</topology>
    </subcellularLocation>
</comment>